<keyword evidence="2" id="KW-1133">Transmembrane helix</keyword>
<feature type="region of interest" description="Disordered" evidence="1">
    <location>
        <begin position="102"/>
        <end position="126"/>
    </location>
</feature>
<name>A0A8H3ZF05_9PEZI</name>
<dbReference type="EMBL" id="WOWK01000136">
    <property type="protein sequence ID" value="KAF0317184.1"/>
    <property type="molecule type" value="Genomic_DNA"/>
</dbReference>
<gene>
    <name evidence="3" type="ORF">GQ607_015609</name>
</gene>
<protein>
    <submittedName>
        <fullName evidence="3">Uncharacterized protein</fullName>
    </submittedName>
</protein>
<dbReference type="Proteomes" id="UP000434172">
    <property type="component" value="Unassembled WGS sequence"/>
</dbReference>
<keyword evidence="2" id="KW-0472">Membrane</keyword>
<dbReference type="OrthoDB" id="4821035at2759"/>
<evidence type="ECO:0000256" key="2">
    <source>
        <dbReference type="SAM" id="Phobius"/>
    </source>
</evidence>
<evidence type="ECO:0000313" key="3">
    <source>
        <dbReference type="EMBL" id="KAF0317184.1"/>
    </source>
</evidence>
<feature type="compositionally biased region" description="Basic and acidic residues" evidence="1">
    <location>
        <begin position="109"/>
        <end position="119"/>
    </location>
</feature>
<feature type="transmembrane region" description="Helical" evidence="2">
    <location>
        <begin position="329"/>
        <end position="347"/>
    </location>
</feature>
<reference evidence="3 4" key="1">
    <citation type="submission" date="2019-12" db="EMBL/GenBank/DDBJ databases">
        <title>A genome sequence resource for the geographically widespread anthracnose pathogen Colletotrichum asianum.</title>
        <authorList>
            <person name="Meng Y."/>
        </authorList>
    </citation>
    <scope>NUCLEOTIDE SEQUENCE [LARGE SCALE GENOMIC DNA]</scope>
    <source>
        <strain evidence="3 4">ICMP 18580</strain>
    </source>
</reference>
<keyword evidence="4" id="KW-1185">Reference proteome</keyword>
<evidence type="ECO:0000256" key="1">
    <source>
        <dbReference type="SAM" id="MobiDB-lite"/>
    </source>
</evidence>
<accession>A0A8H3ZF05</accession>
<organism evidence="3 4">
    <name type="scientific">Colletotrichum asianum</name>
    <dbReference type="NCBI Taxonomy" id="702518"/>
    <lineage>
        <taxon>Eukaryota</taxon>
        <taxon>Fungi</taxon>
        <taxon>Dikarya</taxon>
        <taxon>Ascomycota</taxon>
        <taxon>Pezizomycotina</taxon>
        <taxon>Sordariomycetes</taxon>
        <taxon>Hypocreomycetidae</taxon>
        <taxon>Glomerellales</taxon>
        <taxon>Glomerellaceae</taxon>
        <taxon>Colletotrichum</taxon>
        <taxon>Colletotrichum gloeosporioides species complex</taxon>
    </lineage>
</organism>
<keyword evidence="2" id="KW-0812">Transmembrane</keyword>
<comment type="caution">
    <text evidence="3">The sequence shown here is derived from an EMBL/GenBank/DDBJ whole genome shotgun (WGS) entry which is preliminary data.</text>
</comment>
<dbReference type="AlphaFoldDB" id="A0A8H3ZF05"/>
<proteinExistence type="predicted"/>
<evidence type="ECO:0000313" key="4">
    <source>
        <dbReference type="Proteomes" id="UP000434172"/>
    </source>
</evidence>
<sequence>MGYGTTQFASPSVATLSINSPSSPKIYGKWKAPLKILFYPSCSATSLPALHLNLPVQTRAFTRNSSSRTVTTLRLNEKSLSIDLSPTIDFEMPSTPPSLIPGLGLGNRAADEGDAHPSPDDSATEAQNEPNLMDLSIAADFVHGTVEPQQDHEDATRPQSDDFDDEWKSKIMQIDFNQQQEIVHRRVFTKDALRTLKSFTKKSADLSELTSLTDKRALEALTGNAVNSERSAVNTDAIEAIRMVHTTMQEDLSGLRTRQEYDRQRIDDKFDRLAASNAHELKALKKHFGDQLVRLQEVDNVLQRRLEGVIDRQDLMESVLAALPQKHHMLFGGFAMVALMYILLHLIRD</sequence>